<feature type="compositionally biased region" description="Polar residues" evidence="1">
    <location>
        <begin position="222"/>
        <end position="267"/>
    </location>
</feature>
<reference evidence="2 3" key="1">
    <citation type="journal article" date="2013" name="Curr. Biol.">
        <title>The Genome of the Foraminiferan Reticulomyxa filosa.</title>
        <authorList>
            <person name="Glockner G."/>
            <person name="Hulsmann N."/>
            <person name="Schleicher M."/>
            <person name="Noegel A.A."/>
            <person name="Eichinger L."/>
            <person name="Gallinger C."/>
            <person name="Pawlowski J."/>
            <person name="Sierra R."/>
            <person name="Euteneuer U."/>
            <person name="Pillet L."/>
            <person name="Moustafa A."/>
            <person name="Platzer M."/>
            <person name="Groth M."/>
            <person name="Szafranski K."/>
            <person name="Schliwa M."/>
        </authorList>
    </citation>
    <scope>NUCLEOTIDE SEQUENCE [LARGE SCALE GENOMIC DNA]</scope>
</reference>
<evidence type="ECO:0000256" key="1">
    <source>
        <dbReference type="SAM" id="MobiDB-lite"/>
    </source>
</evidence>
<accession>X6MKR2</accession>
<evidence type="ECO:0000313" key="2">
    <source>
        <dbReference type="EMBL" id="ETO13670.1"/>
    </source>
</evidence>
<organism evidence="2 3">
    <name type="scientific">Reticulomyxa filosa</name>
    <dbReference type="NCBI Taxonomy" id="46433"/>
    <lineage>
        <taxon>Eukaryota</taxon>
        <taxon>Sar</taxon>
        <taxon>Rhizaria</taxon>
        <taxon>Retaria</taxon>
        <taxon>Foraminifera</taxon>
        <taxon>Monothalamids</taxon>
        <taxon>Reticulomyxidae</taxon>
        <taxon>Reticulomyxa</taxon>
    </lineage>
</organism>
<sequence length="392" mass="42495">RRPPQKKKKMDDKKGKIKTATSLHKLKQSTLFTTYNTLGQASAWPSKSTDPQLQSQNESNGKIEKEKENRSSGNVVVGKEERRVESKSGVVRKSDLLLRLCDMEPNKLDYADSKSKKTPQAKTLATSAKNSIEKKPRNISKRLSLTNIQSHTPTPSVHLNINIIGRKRKIDELHDCDDEHKASLTTADLNGVKGPTSSGMNGAEKTPFCLIPTQKRKRLNDAGSNMSSTDSDASCPAGTNPNNANTETSTSTKYTSITRQTRPSSTATVLQTTLTNHIPNANDTNKIGKVNWWDRVGKTEEKKSDQLSASSVVGNNGNVSNPLPSACQSNAATSNVVAVANAHAKGVKQVQYAMLLTAINATNAITTTTTTTIATKLMATPGGKKKKEKKKK</sequence>
<feature type="region of interest" description="Disordered" evidence="1">
    <location>
        <begin position="109"/>
        <end position="131"/>
    </location>
</feature>
<dbReference type="EMBL" id="ASPP01020465">
    <property type="protein sequence ID" value="ETO13670.1"/>
    <property type="molecule type" value="Genomic_DNA"/>
</dbReference>
<feature type="non-terminal residue" evidence="2">
    <location>
        <position position="1"/>
    </location>
</feature>
<keyword evidence="3" id="KW-1185">Reference proteome</keyword>
<proteinExistence type="predicted"/>
<gene>
    <name evidence="2" type="ORF">RFI_23698</name>
</gene>
<feature type="compositionally biased region" description="Polar residues" evidence="1">
    <location>
        <begin position="118"/>
        <end position="130"/>
    </location>
</feature>
<comment type="caution">
    <text evidence="2">The sequence shown here is derived from an EMBL/GenBank/DDBJ whole genome shotgun (WGS) entry which is preliminary data.</text>
</comment>
<dbReference type="AlphaFoldDB" id="X6MKR2"/>
<feature type="region of interest" description="Disordered" evidence="1">
    <location>
        <begin position="219"/>
        <end position="267"/>
    </location>
</feature>
<dbReference type="Proteomes" id="UP000023152">
    <property type="component" value="Unassembled WGS sequence"/>
</dbReference>
<name>X6MKR2_RETFI</name>
<feature type="compositionally biased region" description="Basic and acidic residues" evidence="1">
    <location>
        <begin position="78"/>
        <end position="88"/>
    </location>
</feature>
<evidence type="ECO:0000313" key="3">
    <source>
        <dbReference type="Proteomes" id="UP000023152"/>
    </source>
</evidence>
<protein>
    <submittedName>
        <fullName evidence="2">Uncharacterized protein</fullName>
    </submittedName>
</protein>
<feature type="compositionally biased region" description="Polar residues" evidence="1">
    <location>
        <begin position="41"/>
        <end position="60"/>
    </location>
</feature>
<feature type="compositionally biased region" description="Basic and acidic residues" evidence="1">
    <location>
        <begin position="61"/>
        <end position="70"/>
    </location>
</feature>
<feature type="region of interest" description="Disordered" evidence="1">
    <location>
        <begin position="1"/>
        <end position="22"/>
    </location>
</feature>
<feature type="region of interest" description="Disordered" evidence="1">
    <location>
        <begin position="41"/>
        <end position="88"/>
    </location>
</feature>